<feature type="signal peptide" evidence="1">
    <location>
        <begin position="1"/>
        <end position="23"/>
    </location>
</feature>
<dbReference type="PROSITE" id="PS51257">
    <property type="entry name" value="PROKAR_LIPOPROTEIN"/>
    <property type="match status" value="1"/>
</dbReference>
<reference evidence="2 3" key="1">
    <citation type="submission" date="2018-06" db="EMBL/GenBank/DDBJ databases">
        <title>Noncontiguous genome sequence of Ruminococcaceae bacterium ASD2818.</title>
        <authorList>
            <person name="Chaplin A.V."/>
            <person name="Sokolova S.R."/>
            <person name="Kochetkova T.O."/>
            <person name="Goltsov A.Y."/>
            <person name="Trofimov D.Y."/>
            <person name="Efimov B.A."/>
        </authorList>
    </citation>
    <scope>NUCLEOTIDE SEQUENCE [LARGE SCALE GENOMIC DNA]</scope>
    <source>
        <strain evidence="2 3">ASD2818</strain>
    </source>
</reference>
<gene>
    <name evidence="2" type="ORF">DPQ25_12510</name>
</gene>
<comment type="caution">
    <text evidence="2">The sequence shown here is derived from an EMBL/GenBank/DDBJ whole genome shotgun (WGS) entry which is preliminary data.</text>
</comment>
<organism evidence="2 3">
    <name type="scientific">Hydrogeniiclostridium mannosilyticum</name>
    <dbReference type="NCBI Taxonomy" id="2764322"/>
    <lineage>
        <taxon>Bacteria</taxon>
        <taxon>Bacillati</taxon>
        <taxon>Bacillota</taxon>
        <taxon>Clostridia</taxon>
        <taxon>Eubacteriales</taxon>
        <taxon>Acutalibacteraceae</taxon>
        <taxon>Hydrogeniiclostridium</taxon>
    </lineage>
</organism>
<evidence type="ECO:0000313" key="2">
    <source>
        <dbReference type="EMBL" id="RAQ22600.1"/>
    </source>
</evidence>
<dbReference type="EMBL" id="QLYR01000011">
    <property type="protein sequence ID" value="RAQ22600.1"/>
    <property type="molecule type" value="Genomic_DNA"/>
</dbReference>
<keyword evidence="1" id="KW-0732">Signal</keyword>
<dbReference type="Proteomes" id="UP000249377">
    <property type="component" value="Unassembled WGS sequence"/>
</dbReference>
<dbReference type="AlphaFoldDB" id="A0A328UAE6"/>
<name>A0A328UAE6_9FIRM</name>
<protein>
    <recommendedName>
        <fullName evidence="4">Lipocalin-like domain-containing protein</fullName>
    </recommendedName>
</protein>
<evidence type="ECO:0000256" key="1">
    <source>
        <dbReference type="SAM" id="SignalP"/>
    </source>
</evidence>
<evidence type="ECO:0000313" key="3">
    <source>
        <dbReference type="Proteomes" id="UP000249377"/>
    </source>
</evidence>
<keyword evidence="3" id="KW-1185">Reference proteome</keyword>
<feature type="chain" id="PRO_5039179380" description="Lipocalin-like domain-containing protein" evidence="1">
    <location>
        <begin position="24"/>
        <end position="128"/>
    </location>
</feature>
<sequence length="128" mass="13466">MKKVMASLLATLMVIVVMVGCSGGNSDSKYVGTWKTSEVSAAGQTFTIEEFNELAGDSLTNQADLTIVLNGNGSCEVKNAAGTSGTGKWTEGEGKITIKDSASTIELTEEDGLLVMEQSGTTFKFKKQ</sequence>
<accession>A0A328UAE6</accession>
<dbReference type="RefSeq" id="WP_112333511.1">
    <property type="nucleotide sequence ID" value="NZ_JBKYJQ010000001.1"/>
</dbReference>
<evidence type="ECO:0008006" key="4">
    <source>
        <dbReference type="Google" id="ProtNLM"/>
    </source>
</evidence>
<proteinExistence type="predicted"/>